<sequence length="508" mass="57076">MSTSVRAVLIEQTVRTKRSTYADIRGLIEESELKLASLDSEIANFKLPMTRHEPELPFLESETPIPSHLIKQRDHERATAAALRHLIAPVRSLPIELLAEIFSLTIRDKEVILARRYKHFQDAYRVSHVCSEWQQITLCTPQLWTGTVLVTSLKSRNPTADVDGLRAWLARSNPLSIPVCLSGLRNLQVLPPIVEEMLHVAHRWKSLHLEDSASPIFYQRLVEYSLDSLQEADLAPERYGPDSSVPRLGSTPLLREVVVKPDPLLGLPWEQLTTLTLMYGLPNPTRGIIAQCANLITLNVDTGPLDEIDPRPTIIFPGLHELSLIFRSEDQAPVGPFLAYLDTPALGSLSLALYSDYLPIPWPETSLTAFQLRAQNITHLRVDHSTLTSNELIAALVHAPFLTRLDIYCCTGLDDAFILALHYKVGATPLVPLLNYISLVELSEALSEDLLAEMFSSRWWTDEELVAPSTPSPVTRWSHIVLAPPYEFSFTGYFSEDIKRRGLPAEFH</sequence>
<protein>
    <recommendedName>
        <fullName evidence="1">F-box domain-containing protein</fullName>
    </recommendedName>
</protein>
<dbReference type="Proteomes" id="UP001215598">
    <property type="component" value="Unassembled WGS sequence"/>
</dbReference>
<evidence type="ECO:0000313" key="3">
    <source>
        <dbReference type="Proteomes" id="UP001215598"/>
    </source>
</evidence>
<reference evidence="2" key="1">
    <citation type="submission" date="2023-03" db="EMBL/GenBank/DDBJ databases">
        <title>Massive genome expansion in bonnet fungi (Mycena s.s.) driven by repeated elements and novel gene families across ecological guilds.</title>
        <authorList>
            <consortium name="Lawrence Berkeley National Laboratory"/>
            <person name="Harder C.B."/>
            <person name="Miyauchi S."/>
            <person name="Viragh M."/>
            <person name="Kuo A."/>
            <person name="Thoen E."/>
            <person name="Andreopoulos B."/>
            <person name="Lu D."/>
            <person name="Skrede I."/>
            <person name="Drula E."/>
            <person name="Henrissat B."/>
            <person name="Morin E."/>
            <person name="Kohler A."/>
            <person name="Barry K."/>
            <person name="LaButti K."/>
            <person name="Morin E."/>
            <person name="Salamov A."/>
            <person name="Lipzen A."/>
            <person name="Mereny Z."/>
            <person name="Hegedus B."/>
            <person name="Baldrian P."/>
            <person name="Stursova M."/>
            <person name="Weitz H."/>
            <person name="Taylor A."/>
            <person name="Grigoriev I.V."/>
            <person name="Nagy L.G."/>
            <person name="Martin F."/>
            <person name="Kauserud H."/>
        </authorList>
    </citation>
    <scope>NUCLEOTIDE SEQUENCE</scope>
    <source>
        <strain evidence="2">CBHHK182m</strain>
    </source>
</reference>
<dbReference type="InterPro" id="IPR001810">
    <property type="entry name" value="F-box_dom"/>
</dbReference>
<keyword evidence="3" id="KW-1185">Reference proteome</keyword>
<organism evidence="2 3">
    <name type="scientific">Mycena metata</name>
    <dbReference type="NCBI Taxonomy" id="1033252"/>
    <lineage>
        <taxon>Eukaryota</taxon>
        <taxon>Fungi</taxon>
        <taxon>Dikarya</taxon>
        <taxon>Basidiomycota</taxon>
        <taxon>Agaricomycotina</taxon>
        <taxon>Agaricomycetes</taxon>
        <taxon>Agaricomycetidae</taxon>
        <taxon>Agaricales</taxon>
        <taxon>Marasmiineae</taxon>
        <taxon>Mycenaceae</taxon>
        <taxon>Mycena</taxon>
    </lineage>
</organism>
<dbReference type="Gene3D" id="1.20.1280.50">
    <property type="match status" value="1"/>
</dbReference>
<dbReference type="AlphaFoldDB" id="A0AAD7GFW5"/>
<evidence type="ECO:0000313" key="2">
    <source>
        <dbReference type="EMBL" id="KAJ7692781.1"/>
    </source>
</evidence>
<dbReference type="SUPFAM" id="SSF52047">
    <property type="entry name" value="RNI-like"/>
    <property type="match status" value="1"/>
</dbReference>
<accession>A0AAD7GFW5</accession>
<evidence type="ECO:0000259" key="1">
    <source>
        <dbReference type="Pfam" id="PF12937"/>
    </source>
</evidence>
<feature type="domain" description="F-box" evidence="1">
    <location>
        <begin position="91"/>
        <end position="145"/>
    </location>
</feature>
<proteinExistence type="predicted"/>
<gene>
    <name evidence="2" type="ORF">B0H16DRAFT_1904785</name>
</gene>
<dbReference type="Pfam" id="PF12937">
    <property type="entry name" value="F-box-like"/>
    <property type="match status" value="1"/>
</dbReference>
<name>A0AAD7GFW5_9AGAR</name>
<dbReference type="EMBL" id="JARKIB010000752">
    <property type="protein sequence ID" value="KAJ7692781.1"/>
    <property type="molecule type" value="Genomic_DNA"/>
</dbReference>
<comment type="caution">
    <text evidence="2">The sequence shown here is derived from an EMBL/GenBank/DDBJ whole genome shotgun (WGS) entry which is preliminary data.</text>
</comment>